<evidence type="ECO:0000313" key="2">
    <source>
        <dbReference type="Proteomes" id="UP001500936"/>
    </source>
</evidence>
<sequence>MEQRYNLYITYTENGFRVEIGTKHLVSGSIDRLCELIANEVDNQFKITPKDVCLCICLNDVLPVNAV</sequence>
<gene>
    <name evidence="1" type="ORF">GCM10023187_46280</name>
</gene>
<keyword evidence="2" id="KW-1185">Reference proteome</keyword>
<reference evidence="2" key="1">
    <citation type="journal article" date="2019" name="Int. J. Syst. Evol. Microbiol.">
        <title>The Global Catalogue of Microorganisms (GCM) 10K type strain sequencing project: providing services to taxonomists for standard genome sequencing and annotation.</title>
        <authorList>
            <consortium name="The Broad Institute Genomics Platform"/>
            <consortium name="The Broad Institute Genome Sequencing Center for Infectious Disease"/>
            <person name="Wu L."/>
            <person name="Ma J."/>
        </authorList>
    </citation>
    <scope>NUCLEOTIDE SEQUENCE [LARGE SCALE GENOMIC DNA]</scope>
    <source>
        <strain evidence="2">JCM 17925</strain>
    </source>
</reference>
<dbReference type="EMBL" id="BAABHB010000013">
    <property type="protein sequence ID" value="GAA4415634.1"/>
    <property type="molecule type" value="Genomic_DNA"/>
</dbReference>
<evidence type="ECO:0000313" key="1">
    <source>
        <dbReference type="EMBL" id="GAA4415634.1"/>
    </source>
</evidence>
<comment type="caution">
    <text evidence="1">The sequence shown here is derived from an EMBL/GenBank/DDBJ whole genome shotgun (WGS) entry which is preliminary data.</text>
</comment>
<name>A0ABP8KTT5_9BACT</name>
<dbReference type="Proteomes" id="UP001500936">
    <property type="component" value="Unassembled WGS sequence"/>
</dbReference>
<accession>A0ABP8KTT5</accession>
<organism evidence="1 2">
    <name type="scientific">Nibrella viscosa</name>
    <dbReference type="NCBI Taxonomy" id="1084524"/>
    <lineage>
        <taxon>Bacteria</taxon>
        <taxon>Pseudomonadati</taxon>
        <taxon>Bacteroidota</taxon>
        <taxon>Cytophagia</taxon>
        <taxon>Cytophagales</taxon>
        <taxon>Spirosomataceae</taxon>
        <taxon>Nibrella</taxon>
    </lineage>
</organism>
<proteinExistence type="predicted"/>
<protein>
    <submittedName>
        <fullName evidence="1">Uncharacterized protein</fullName>
    </submittedName>
</protein>
<dbReference type="RefSeq" id="WP_345270430.1">
    <property type="nucleotide sequence ID" value="NZ_BAABHB010000013.1"/>
</dbReference>